<sequence>MSLVHNELVQMTGYGGYTECRNGSYQFIRQKSAYDSTSHGRVCAIGGREDTRFRRSRWHD</sequence>
<protein>
    <submittedName>
        <fullName evidence="1">Uncharacterized protein</fullName>
    </submittedName>
</protein>
<keyword evidence="2" id="KW-1185">Reference proteome</keyword>
<evidence type="ECO:0000313" key="2">
    <source>
        <dbReference type="Proteomes" id="UP001280121"/>
    </source>
</evidence>
<name>A0AAE0CR63_9ROSI</name>
<dbReference type="Proteomes" id="UP001280121">
    <property type="component" value="Unassembled WGS sequence"/>
</dbReference>
<dbReference type="EMBL" id="JANJYI010000002">
    <property type="protein sequence ID" value="KAK2660580.1"/>
    <property type="molecule type" value="Genomic_DNA"/>
</dbReference>
<dbReference type="AlphaFoldDB" id="A0AAE0CR63"/>
<proteinExistence type="predicted"/>
<evidence type="ECO:0000313" key="1">
    <source>
        <dbReference type="EMBL" id="KAK2660580.1"/>
    </source>
</evidence>
<reference evidence="1" key="1">
    <citation type="journal article" date="2023" name="Plant J.">
        <title>Genome sequences and population genomics provide insights into the demographic history, inbreeding, and mutation load of two 'living fossil' tree species of Dipteronia.</title>
        <authorList>
            <person name="Feng Y."/>
            <person name="Comes H.P."/>
            <person name="Chen J."/>
            <person name="Zhu S."/>
            <person name="Lu R."/>
            <person name="Zhang X."/>
            <person name="Li P."/>
            <person name="Qiu J."/>
            <person name="Olsen K.M."/>
            <person name="Qiu Y."/>
        </authorList>
    </citation>
    <scope>NUCLEOTIDE SEQUENCE</scope>
    <source>
        <strain evidence="1">KIB01</strain>
    </source>
</reference>
<organism evidence="1 2">
    <name type="scientific">Dipteronia dyeriana</name>
    <dbReference type="NCBI Taxonomy" id="168575"/>
    <lineage>
        <taxon>Eukaryota</taxon>
        <taxon>Viridiplantae</taxon>
        <taxon>Streptophyta</taxon>
        <taxon>Embryophyta</taxon>
        <taxon>Tracheophyta</taxon>
        <taxon>Spermatophyta</taxon>
        <taxon>Magnoliopsida</taxon>
        <taxon>eudicotyledons</taxon>
        <taxon>Gunneridae</taxon>
        <taxon>Pentapetalae</taxon>
        <taxon>rosids</taxon>
        <taxon>malvids</taxon>
        <taxon>Sapindales</taxon>
        <taxon>Sapindaceae</taxon>
        <taxon>Hippocastanoideae</taxon>
        <taxon>Acereae</taxon>
        <taxon>Dipteronia</taxon>
    </lineage>
</organism>
<accession>A0AAE0CR63</accession>
<comment type="caution">
    <text evidence="1">The sequence shown here is derived from an EMBL/GenBank/DDBJ whole genome shotgun (WGS) entry which is preliminary data.</text>
</comment>
<gene>
    <name evidence="1" type="ORF">Ddye_007113</name>
</gene>